<dbReference type="GO" id="GO:0036038">
    <property type="term" value="C:MKS complex"/>
    <property type="evidence" value="ECO:0000318"/>
    <property type="project" value="GO_Central"/>
</dbReference>
<feature type="compositionally biased region" description="Basic and acidic residues" evidence="6">
    <location>
        <begin position="7"/>
        <end position="19"/>
    </location>
</feature>
<feature type="region of interest" description="Disordered" evidence="6">
    <location>
        <begin position="473"/>
        <end position="503"/>
    </location>
</feature>
<organism evidence="7 8">
    <name type="scientific">Trichomonas vaginalis (strain ATCC PRA-98 / G3)</name>
    <dbReference type="NCBI Taxonomy" id="412133"/>
    <lineage>
        <taxon>Eukaryota</taxon>
        <taxon>Metamonada</taxon>
        <taxon>Parabasalia</taxon>
        <taxon>Trichomonadida</taxon>
        <taxon>Trichomonadidae</taxon>
        <taxon>Trichomonas</taxon>
    </lineage>
</organism>
<accession>A2E557</accession>
<keyword evidence="4" id="KW-0206">Cytoskeleton</keyword>
<dbReference type="InterPro" id="IPR010796">
    <property type="entry name" value="C2_B9-type_dom"/>
</dbReference>
<dbReference type="PROSITE" id="PS51381">
    <property type="entry name" value="C2_B9"/>
    <property type="match status" value="1"/>
</dbReference>
<dbReference type="VEuPathDB" id="TrichDB:TVAGG3_0419450"/>
<dbReference type="PANTHER" id="PTHR12968:SF4">
    <property type="entry name" value="TECTONIC-LIKE COMPLEX MEMBER MKS1"/>
    <property type="match status" value="1"/>
</dbReference>
<dbReference type="OMA" id="CHEISSP"/>
<evidence type="ECO:0000256" key="2">
    <source>
        <dbReference type="ARBA" id="ARBA00022490"/>
    </source>
</evidence>
<protein>
    <submittedName>
        <fullName evidence="7">Uncharacterized protein</fullName>
    </submittedName>
</protein>
<feature type="compositionally biased region" description="Low complexity" evidence="6">
    <location>
        <begin position="38"/>
        <end position="48"/>
    </location>
</feature>
<evidence type="ECO:0000313" key="8">
    <source>
        <dbReference type="Proteomes" id="UP000001542"/>
    </source>
</evidence>
<proteinExistence type="predicted"/>
<dbReference type="STRING" id="5722.A2E557"/>
<evidence type="ECO:0000256" key="6">
    <source>
        <dbReference type="SAM" id="MobiDB-lite"/>
    </source>
</evidence>
<dbReference type="Proteomes" id="UP000001542">
    <property type="component" value="Unassembled WGS sequence"/>
</dbReference>
<evidence type="ECO:0000256" key="4">
    <source>
        <dbReference type="ARBA" id="ARBA00023212"/>
    </source>
</evidence>
<feature type="region of interest" description="Disordered" evidence="6">
    <location>
        <begin position="1"/>
        <end position="22"/>
    </location>
</feature>
<dbReference type="AlphaFoldDB" id="A2E557"/>
<dbReference type="RefSeq" id="XP_001324488.1">
    <property type="nucleotide sequence ID" value="XM_001324453.1"/>
</dbReference>
<dbReference type="EMBL" id="DS113305">
    <property type="protein sequence ID" value="EAY12265.1"/>
    <property type="molecule type" value="Genomic_DNA"/>
</dbReference>
<reference evidence="7" key="2">
    <citation type="journal article" date="2007" name="Science">
        <title>Draft genome sequence of the sexually transmitted pathogen Trichomonas vaginalis.</title>
        <authorList>
            <person name="Carlton J.M."/>
            <person name="Hirt R.P."/>
            <person name="Silva J.C."/>
            <person name="Delcher A.L."/>
            <person name="Schatz M."/>
            <person name="Zhao Q."/>
            <person name="Wortman J.R."/>
            <person name="Bidwell S.L."/>
            <person name="Alsmark U.C.M."/>
            <person name="Besteiro S."/>
            <person name="Sicheritz-Ponten T."/>
            <person name="Noel C.J."/>
            <person name="Dacks J.B."/>
            <person name="Foster P.G."/>
            <person name="Simillion C."/>
            <person name="Van de Peer Y."/>
            <person name="Miranda-Saavedra D."/>
            <person name="Barton G.J."/>
            <person name="Westrop G.D."/>
            <person name="Mueller S."/>
            <person name="Dessi D."/>
            <person name="Fiori P.L."/>
            <person name="Ren Q."/>
            <person name="Paulsen I."/>
            <person name="Zhang H."/>
            <person name="Bastida-Corcuera F.D."/>
            <person name="Simoes-Barbosa A."/>
            <person name="Brown M.T."/>
            <person name="Hayes R.D."/>
            <person name="Mukherjee M."/>
            <person name="Okumura C.Y."/>
            <person name="Schneider R."/>
            <person name="Smith A.J."/>
            <person name="Vanacova S."/>
            <person name="Villalvazo M."/>
            <person name="Haas B.J."/>
            <person name="Pertea M."/>
            <person name="Feldblyum T.V."/>
            <person name="Utterback T.R."/>
            <person name="Shu C.L."/>
            <person name="Osoegawa K."/>
            <person name="de Jong P.J."/>
            <person name="Hrdy I."/>
            <person name="Horvathova L."/>
            <person name="Zubacova Z."/>
            <person name="Dolezal P."/>
            <person name="Malik S.B."/>
            <person name="Logsdon J.M. Jr."/>
            <person name="Henze K."/>
            <person name="Gupta A."/>
            <person name="Wang C.C."/>
            <person name="Dunne R.L."/>
            <person name="Upcroft J.A."/>
            <person name="Upcroft P."/>
            <person name="White O."/>
            <person name="Salzberg S.L."/>
            <person name="Tang P."/>
            <person name="Chiu C.-H."/>
            <person name="Lee Y.-S."/>
            <person name="Embley T.M."/>
            <person name="Coombs G.H."/>
            <person name="Mottram J.C."/>
            <person name="Tachezy J."/>
            <person name="Fraser-Liggett C.M."/>
            <person name="Johnson P.J."/>
        </authorList>
    </citation>
    <scope>NUCLEOTIDE SEQUENCE [LARGE SCALE GENOMIC DNA]</scope>
    <source>
        <strain evidence="7">G3</strain>
    </source>
</reference>
<evidence type="ECO:0000313" key="7">
    <source>
        <dbReference type="EMBL" id="EAY12265.1"/>
    </source>
</evidence>
<dbReference type="KEGG" id="tva:4770227"/>
<comment type="subcellular location">
    <subcellularLocation>
        <location evidence="1">Cytoplasm</location>
        <location evidence="1">Cytoskeleton</location>
        <location evidence="1">Cilium basal body</location>
    </subcellularLocation>
</comment>
<evidence type="ECO:0000256" key="3">
    <source>
        <dbReference type="ARBA" id="ARBA00022794"/>
    </source>
</evidence>
<dbReference type="PANTHER" id="PTHR12968">
    <property type="entry name" value="B9 DOMAIN-CONTAINING"/>
    <property type="match status" value="1"/>
</dbReference>
<gene>
    <name evidence="7" type="ORF">TVAG_028180</name>
</gene>
<feature type="region of interest" description="Disordered" evidence="6">
    <location>
        <begin position="37"/>
        <end position="66"/>
    </location>
</feature>
<dbReference type="eggNOG" id="KOG4446">
    <property type="taxonomic scope" value="Eukaryota"/>
</dbReference>
<dbReference type="GO" id="GO:0060271">
    <property type="term" value="P:cilium assembly"/>
    <property type="evidence" value="ECO:0000318"/>
    <property type="project" value="GO_Central"/>
</dbReference>
<dbReference type="Pfam" id="PF07162">
    <property type="entry name" value="B9-C2"/>
    <property type="match status" value="1"/>
</dbReference>
<reference evidence="7" key="1">
    <citation type="submission" date="2006-10" db="EMBL/GenBank/DDBJ databases">
        <authorList>
            <person name="Amadeo P."/>
            <person name="Zhao Q."/>
            <person name="Wortman J."/>
            <person name="Fraser-Liggett C."/>
            <person name="Carlton J."/>
        </authorList>
    </citation>
    <scope>NUCLEOTIDE SEQUENCE</scope>
    <source>
        <strain evidence="7">G3</strain>
    </source>
</reference>
<name>A2E557_TRIV3</name>
<sequence length="503" mass="56425">MTELEPTENRLDWASHRTQDPTGLVKIRIELERMVVAENQQPQPIQEPEAPKNPEEEDAKDGKPLEDLIDTNEVKITCDIDWQQKIFSPTEVKNAINGTPISDNPSLANKYHDQIIKRRQENDSYSGNEIFTKVAEDRYIDPSEIDTPFYNPVGERDPNELAEAVLQGKGHEEMVEVVRLNAQTMHIFASIPCRNGTVHEELLGIIRVFPGGRIDVRPPFSNKCNREYRFFTPSSEIVRYRFNVIENAVESETPFEHTLLSDIKRRRAIFEAGQADSSLAQAPDPPGTVRMFYRGEIARAIMDTAPGVAVEYQLRLPPGWANEETGIPVQGCSQYSLCDENGVSAINLPIDLVARAETQTAPTLYLTLHSYTPDGARIVEGYGQCALPMSRGCHEIEVPVWRIRGRVSEELRLMFLDSGLEQQAPVEQTEDDKFGALTADTVYNRFGLRTVGAGKVIVRFNLAMQSSLFGRRPQTNMAGTMSMLGSSQPSRMSTIASRLTDNK</sequence>
<keyword evidence="5" id="KW-0966">Cell projection</keyword>
<dbReference type="InParanoid" id="A2E557"/>
<keyword evidence="8" id="KW-1185">Reference proteome</keyword>
<dbReference type="VEuPathDB" id="TrichDB:TVAG_028180"/>
<feature type="compositionally biased region" description="Basic and acidic residues" evidence="6">
    <location>
        <begin position="49"/>
        <end position="66"/>
    </location>
</feature>
<keyword evidence="2" id="KW-0963">Cytoplasm</keyword>
<evidence type="ECO:0000256" key="5">
    <source>
        <dbReference type="ARBA" id="ARBA00023273"/>
    </source>
</evidence>
<dbReference type="OrthoDB" id="10263520at2759"/>
<evidence type="ECO:0000256" key="1">
    <source>
        <dbReference type="ARBA" id="ARBA00004120"/>
    </source>
</evidence>
<keyword evidence="3" id="KW-0970">Cilium biogenesis/degradation</keyword>